<dbReference type="KEGG" id="pwn:QNH46_12690"/>
<dbReference type="GO" id="GO:0016020">
    <property type="term" value="C:membrane"/>
    <property type="evidence" value="ECO:0007669"/>
    <property type="project" value="UniProtKB-SubCell"/>
</dbReference>
<keyword evidence="1" id="KW-1133">Transmembrane helix</keyword>
<dbReference type="RefSeq" id="WP_283924644.1">
    <property type="nucleotide sequence ID" value="NZ_CP126084.1"/>
</dbReference>
<proteinExistence type="predicted"/>
<dbReference type="EMBL" id="CP126084">
    <property type="protein sequence ID" value="WHX47040.1"/>
    <property type="molecule type" value="Genomic_DNA"/>
</dbReference>
<keyword evidence="1" id="KW-0472">Membrane</keyword>
<protein>
    <submittedName>
        <fullName evidence="3">DoxX family membrane protein</fullName>
    </submittedName>
</protein>
<reference evidence="3" key="1">
    <citation type="submission" date="2023-05" db="EMBL/GenBank/DDBJ databases">
        <title>Comparative genomics of Bacillaceae isolates and their secondary metabolite potential.</title>
        <authorList>
            <person name="Song L."/>
            <person name="Nielsen L.J."/>
            <person name="Mohite O."/>
            <person name="Xu X."/>
            <person name="Weber T."/>
            <person name="Kovacs A.T."/>
        </authorList>
    </citation>
    <scope>NUCLEOTIDE SEQUENCE</scope>
    <source>
        <strain evidence="3">B2_4</strain>
    </source>
</reference>
<dbReference type="PANTHER" id="PTHR39157">
    <property type="entry name" value="INTEGRAL MEMBRANE PROTEIN-RELATED"/>
    <property type="match status" value="1"/>
</dbReference>
<evidence type="ECO:0000259" key="2">
    <source>
        <dbReference type="Pfam" id="PF04173"/>
    </source>
</evidence>
<dbReference type="AlphaFoldDB" id="A0AA95HZR1"/>
<feature type="domain" description="TQO small subunit DoxD" evidence="2">
    <location>
        <begin position="17"/>
        <end position="122"/>
    </location>
</feature>
<dbReference type="Pfam" id="PF04173">
    <property type="entry name" value="DoxD"/>
    <property type="match status" value="1"/>
</dbReference>
<gene>
    <name evidence="3" type="ORF">QNH46_12690</name>
</gene>
<dbReference type="InterPro" id="IPR007301">
    <property type="entry name" value="DoxD"/>
</dbReference>
<dbReference type="PANTHER" id="PTHR39157:SF1">
    <property type="entry name" value="DOXX FAMILY PROTEIN"/>
    <property type="match status" value="1"/>
</dbReference>
<evidence type="ECO:0000313" key="4">
    <source>
        <dbReference type="Proteomes" id="UP001177943"/>
    </source>
</evidence>
<feature type="transmembrane region" description="Helical" evidence="1">
    <location>
        <begin position="91"/>
        <end position="118"/>
    </location>
</feature>
<name>A0AA95HZR1_9BACL</name>
<dbReference type="Proteomes" id="UP001177943">
    <property type="component" value="Chromosome"/>
</dbReference>
<evidence type="ECO:0000313" key="3">
    <source>
        <dbReference type="EMBL" id="WHX47040.1"/>
    </source>
</evidence>
<sequence length="170" mass="18988">MEKIDFFMRESKAGAVFLLLIRCYLGWKWLTAGWMKLTAPQPFDSTGYLQNAVANSKGENPIVQDWWGSILETAVIPQVEIFNFLVPWGEFLVGLALLLGVFTVFAASAGVIMNLCYFLSGSISIIPQMLLCAFFIIYAGSNSGRIGVLYLLNKYRFRAKHTTSANPEQT</sequence>
<accession>A0AA95HZR1</accession>
<keyword evidence="1" id="KW-0812">Transmembrane</keyword>
<feature type="transmembrane region" description="Helical" evidence="1">
    <location>
        <begin position="12"/>
        <end position="30"/>
    </location>
</feature>
<evidence type="ECO:0000256" key="1">
    <source>
        <dbReference type="SAM" id="Phobius"/>
    </source>
</evidence>
<organism evidence="3 4">
    <name type="scientific">Paenibacillus woosongensis</name>
    <dbReference type="NCBI Taxonomy" id="307580"/>
    <lineage>
        <taxon>Bacteria</taxon>
        <taxon>Bacillati</taxon>
        <taxon>Bacillota</taxon>
        <taxon>Bacilli</taxon>
        <taxon>Bacillales</taxon>
        <taxon>Paenibacillaceae</taxon>
        <taxon>Paenibacillus</taxon>
    </lineage>
</organism>